<gene>
    <name evidence="12" type="ORF">IX84_17755</name>
</gene>
<dbReference type="PANTHER" id="PTHR43199:SF1">
    <property type="entry name" value="GLUTATHIONE HYDROLASE PROENZYME"/>
    <property type="match status" value="1"/>
</dbReference>
<evidence type="ECO:0000256" key="7">
    <source>
        <dbReference type="ARBA" id="ARBA00023315"/>
    </source>
</evidence>
<dbReference type="Proteomes" id="UP000029736">
    <property type="component" value="Unassembled WGS sequence"/>
</dbReference>
<evidence type="ECO:0000313" key="13">
    <source>
        <dbReference type="Proteomes" id="UP000029736"/>
    </source>
</evidence>
<comment type="similarity">
    <text evidence="3 11">Belongs to the gamma-glutamyltransferase family.</text>
</comment>
<dbReference type="GO" id="GO:0036374">
    <property type="term" value="F:glutathione hydrolase activity"/>
    <property type="evidence" value="ECO:0007669"/>
    <property type="project" value="UniProtKB-UniRule"/>
</dbReference>
<evidence type="ECO:0000256" key="4">
    <source>
        <dbReference type="ARBA" id="ARBA00022679"/>
    </source>
</evidence>
<reference evidence="12 13" key="1">
    <citation type="journal article" date="2014" name="Int. J. Syst. Evol. Microbiol.">
        <title>Phaeodactylibacter xiamenensis gen. nov., sp. nov., a member of the family Saprospiraceae isolated from the marine alga Phaeodactylum tricornutum.</title>
        <authorList>
            <person name="Chen Z.Jr."/>
            <person name="Lei X."/>
            <person name="Lai Q."/>
            <person name="Li Y."/>
            <person name="Zhang B."/>
            <person name="Zhang J."/>
            <person name="Zhang H."/>
            <person name="Yang L."/>
            <person name="Zheng W."/>
            <person name="Tian Y."/>
            <person name="Yu Z."/>
            <person name="Xu H.Jr."/>
            <person name="Zheng T."/>
        </authorList>
    </citation>
    <scope>NUCLEOTIDE SEQUENCE [LARGE SCALE GENOMIC DNA]</scope>
    <source>
        <strain evidence="12 13">KD52</strain>
    </source>
</reference>
<dbReference type="RefSeq" id="WP_044223441.1">
    <property type="nucleotide sequence ID" value="NZ_JBKAGJ010000009.1"/>
</dbReference>
<name>A0A098S4H0_9BACT</name>
<dbReference type="GO" id="GO:0103068">
    <property type="term" value="F:leukotriene C4 gamma-glutamyl transferase activity"/>
    <property type="evidence" value="ECO:0007669"/>
    <property type="project" value="UniProtKB-EC"/>
</dbReference>
<protein>
    <recommendedName>
        <fullName evidence="11">Glutathione hydrolase proenzyme</fullName>
        <ecNumber evidence="11">2.3.2.2</ecNumber>
        <ecNumber evidence="11">3.4.19.13</ecNumber>
    </recommendedName>
    <component>
        <recommendedName>
            <fullName evidence="11">Glutathione hydrolase large chain</fullName>
        </recommendedName>
    </component>
    <component>
        <recommendedName>
            <fullName evidence="11">Glutathione hydrolase small chain</fullName>
        </recommendedName>
    </component>
</protein>
<sequence length="569" mass="62229">MKNHLFLLFAFVLLWSCNGSETKAPPYAAQKTALANEAAVVSPHPLTTQVGIDILKKGGNAVDAAIAVQFAMAVAYPRAGNLGGGGFMVLRQPDGNTAALDYRERAPLAAQRDMYLDSTGQVIEGLSRNDALAAGIPGTVAGMEAAFKKYSTLQDWEALLEPAIRLAEEGYPISPAEAERLNSFQEAFRTYNEGPNPFIRDTFEAWYLLRQPVLARTLRKIQQLGARGFYEGPVAEAMVQESRSRNGIFTLEDLERYEPAWRTPTRANYRGYTVISMPPASSGGVALSQMLNMVEPFNLHEKPFHSAEAVHLMVEAERRAFADRAAHLGDTDFYDVPVDSLMSRAYLDRQMANFDPAQATPSDNIIAGDFQLLKESFETTHTSVVDAEGRAVSITTTLNSNFGSKVWVRGGGFFLNNEMDDFSAKPGVPNQFGLVGAEANAIAPKKRMLSSMTPTIVERDGQLYMVLGAPGGSTIITAVFQVITNVTDFGMSLEESVNAGRFHHQCLPDEILVERGALPDSTMAQLKAMGHTFREIERMAVIKAILRDKDGTLHAVGDFRNPDDDAKGY</sequence>
<comment type="catalytic activity">
    <reaction evidence="2 11">
        <text>glutathione + H2O = L-cysteinylglycine + L-glutamate</text>
        <dbReference type="Rhea" id="RHEA:28807"/>
        <dbReference type="ChEBI" id="CHEBI:15377"/>
        <dbReference type="ChEBI" id="CHEBI:29985"/>
        <dbReference type="ChEBI" id="CHEBI:57925"/>
        <dbReference type="ChEBI" id="CHEBI:61694"/>
        <dbReference type="EC" id="3.4.19.13"/>
    </reaction>
</comment>
<feature type="binding site" evidence="10">
    <location>
        <position position="472"/>
    </location>
    <ligand>
        <name>L-glutamate</name>
        <dbReference type="ChEBI" id="CHEBI:29985"/>
    </ligand>
</feature>
<dbReference type="EMBL" id="JPOS01000039">
    <property type="protein sequence ID" value="KGE86901.1"/>
    <property type="molecule type" value="Genomic_DNA"/>
</dbReference>
<evidence type="ECO:0000256" key="11">
    <source>
        <dbReference type="RuleBase" id="RU368036"/>
    </source>
</evidence>
<keyword evidence="7 11" id="KW-0012">Acyltransferase</keyword>
<dbReference type="InterPro" id="IPR043138">
    <property type="entry name" value="GGT_lsub"/>
</dbReference>
<feature type="binding site" evidence="10">
    <location>
        <position position="103"/>
    </location>
    <ligand>
        <name>L-glutamate</name>
        <dbReference type="ChEBI" id="CHEBI:29985"/>
    </ligand>
</feature>
<comment type="pathway">
    <text evidence="11">Sulfur metabolism; glutathione metabolism.</text>
</comment>
<dbReference type="OrthoDB" id="9781342at2"/>
<dbReference type="GO" id="GO:0006750">
    <property type="term" value="P:glutathione biosynthetic process"/>
    <property type="evidence" value="ECO:0007669"/>
    <property type="project" value="UniProtKB-KW"/>
</dbReference>
<keyword evidence="13" id="KW-1185">Reference proteome</keyword>
<keyword evidence="4 11" id="KW-0808">Transferase</keyword>
<dbReference type="InterPro" id="IPR043137">
    <property type="entry name" value="GGT_ssub_C"/>
</dbReference>
<dbReference type="InterPro" id="IPR051792">
    <property type="entry name" value="GGT_bact"/>
</dbReference>
<evidence type="ECO:0000313" key="12">
    <source>
        <dbReference type="EMBL" id="KGE86901.1"/>
    </source>
</evidence>
<dbReference type="Gene3D" id="3.60.20.40">
    <property type="match status" value="1"/>
</dbReference>
<dbReference type="InterPro" id="IPR029055">
    <property type="entry name" value="Ntn_hydrolases_N"/>
</dbReference>
<dbReference type="PANTHER" id="PTHR43199">
    <property type="entry name" value="GLUTATHIONE HYDROLASE"/>
    <property type="match status" value="1"/>
</dbReference>
<evidence type="ECO:0000256" key="2">
    <source>
        <dbReference type="ARBA" id="ARBA00001089"/>
    </source>
</evidence>
<evidence type="ECO:0000256" key="3">
    <source>
        <dbReference type="ARBA" id="ARBA00009381"/>
    </source>
</evidence>
<evidence type="ECO:0000256" key="8">
    <source>
        <dbReference type="ARBA" id="ARBA00047417"/>
    </source>
</evidence>
<dbReference type="EC" id="2.3.2.2" evidence="11"/>
<dbReference type="PRINTS" id="PR01210">
    <property type="entry name" value="GGTRANSPTASE"/>
</dbReference>
<comment type="PTM">
    <text evidence="11">Cleaved by autocatalysis into a large and a small subunit.</text>
</comment>
<evidence type="ECO:0000256" key="1">
    <source>
        <dbReference type="ARBA" id="ARBA00001049"/>
    </source>
</evidence>
<dbReference type="SUPFAM" id="SSF56235">
    <property type="entry name" value="N-terminal nucleophile aminohydrolases (Ntn hydrolases)"/>
    <property type="match status" value="1"/>
</dbReference>
<dbReference type="STRING" id="1524460.IX84_17755"/>
<comment type="subunit">
    <text evidence="11">This enzyme consists of two polypeptide chains, which are synthesized in precursor form from a single polypeptide.</text>
</comment>
<feature type="binding site" evidence="10">
    <location>
        <begin position="450"/>
        <end position="451"/>
    </location>
    <ligand>
        <name>L-glutamate</name>
        <dbReference type="ChEBI" id="CHEBI:29985"/>
    </ligand>
</feature>
<dbReference type="EC" id="3.4.19.13" evidence="11"/>
<feature type="active site" description="Nucleophile" evidence="9">
    <location>
        <position position="379"/>
    </location>
</feature>
<evidence type="ECO:0000256" key="10">
    <source>
        <dbReference type="PIRSR" id="PIRSR600101-2"/>
    </source>
</evidence>
<dbReference type="AlphaFoldDB" id="A0A098S4H0"/>
<feature type="binding site" evidence="10">
    <location>
        <position position="421"/>
    </location>
    <ligand>
        <name>L-glutamate</name>
        <dbReference type="ChEBI" id="CHEBI:29985"/>
    </ligand>
</feature>
<keyword evidence="5 11" id="KW-0378">Hydrolase</keyword>
<dbReference type="Pfam" id="PF01019">
    <property type="entry name" value="G_glu_transpept"/>
    <property type="match status" value="1"/>
</dbReference>
<dbReference type="Gene3D" id="1.10.246.130">
    <property type="match status" value="1"/>
</dbReference>
<comment type="catalytic activity">
    <reaction evidence="8 11">
        <text>an N-terminal (5-L-glutamyl)-[peptide] + an alpha-amino acid = 5-L-glutamyl amino acid + an N-terminal L-alpha-aminoacyl-[peptide]</text>
        <dbReference type="Rhea" id="RHEA:23904"/>
        <dbReference type="Rhea" id="RHEA-COMP:9780"/>
        <dbReference type="Rhea" id="RHEA-COMP:9795"/>
        <dbReference type="ChEBI" id="CHEBI:77644"/>
        <dbReference type="ChEBI" id="CHEBI:78597"/>
        <dbReference type="ChEBI" id="CHEBI:78599"/>
        <dbReference type="ChEBI" id="CHEBI:78608"/>
        <dbReference type="EC" id="2.3.2.2"/>
    </reaction>
</comment>
<evidence type="ECO:0000256" key="5">
    <source>
        <dbReference type="ARBA" id="ARBA00022801"/>
    </source>
</evidence>
<keyword evidence="11" id="KW-0317">Glutathione biosynthesis</keyword>
<proteinExistence type="inferred from homology"/>
<dbReference type="InterPro" id="IPR000101">
    <property type="entry name" value="GGT_peptidase"/>
</dbReference>
<evidence type="ECO:0000256" key="6">
    <source>
        <dbReference type="ARBA" id="ARBA00023145"/>
    </source>
</evidence>
<dbReference type="GO" id="GO:0006751">
    <property type="term" value="P:glutathione catabolic process"/>
    <property type="evidence" value="ECO:0007669"/>
    <property type="project" value="UniProtKB-UniRule"/>
</dbReference>
<feature type="binding site" evidence="10">
    <location>
        <begin position="397"/>
        <end position="399"/>
    </location>
    <ligand>
        <name>L-glutamate</name>
        <dbReference type="ChEBI" id="CHEBI:29985"/>
    </ligand>
</feature>
<organism evidence="12 13">
    <name type="scientific">Phaeodactylibacter xiamenensis</name>
    <dbReference type="NCBI Taxonomy" id="1524460"/>
    <lineage>
        <taxon>Bacteria</taxon>
        <taxon>Pseudomonadati</taxon>
        <taxon>Bacteroidota</taxon>
        <taxon>Saprospiria</taxon>
        <taxon>Saprospirales</taxon>
        <taxon>Haliscomenobacteraceae</taxon>
        <taxon>Phaeodactylibacter</taxon>
    </lineage>
</organism>
<dbReference type="UniPathway" id="UPA00204"/>
<keyword evidence="6 11" id="KW-0865">Zymogen</keyword>
<accession>A0A098S4H0</accession>
<evidence type="ECO:0000256" key="9">
    <source>
        <dbReference type="PIRSR" id="PIRSR600101-1"/>
    </source>
</evidence>
<comment type="caution">
    <text evidence="12">The sequence shown here is derived from an EMBL/GenBank/DDBJ whole genome shotgun (WGS) entry which is preliminary data.</text>
</comment>
<comment type="catalytic activity">
    <reaction evidence="1 11">
        <text>an S-substituted glutathione + H2O = an S-substituted L-cysteinylglycine + L-glutamate</text>
        <dbReference type="Rhea" id="RHEA:59468"/>
        <dbReference type="ChEBI" id="CHEBI:15377"/>
        <dbReference type="ChEBI" id="CHEBI:29985"/>
        <dbReference type="ChEBI" id="CHEBI:90779"/>
        <dbReference type="ChEBI" id="CHEBI:143103"/>
        <dbReference type="EC" id="3.4.19.13"/>
    </reaction>
</comment>
<dbReference type="NCBIfam" id="TIGR00066">
    <property type="entry name" value="g_glut_trans"/>
    <property type="match status" value="1"/>
</dbReference>